<evidence type="ECO:0000313" key="2">
    <source>
        <dbReference type="EnsemblMetazoa" id="SCAU016513-PA"/>
    </source>
</evidence>
<dbReference type="OrthoDB" id="408954at2759"/>
<reference evidence="2" key="1">
    <citation type="submission" date="2020-05" db="UniProtKB">
        <authorList>
            <consortium name="EnsemblMetazoa"/>
        </authorList>
    </citation>
    <scope>IDENTIFICATION</scope>
    <source>
        <strain evidence="2">USDA</strain>
    </source>
</reference>
<accession>A0A1I8QEY9</accession>
<dbReference type="VEuPathDB" id="VectorBase:SCAU016513"/>
<keyword evidence="1" id="KW-1133">Transmembrane helix</keyword>
<keyword evidence="1" id="KW-0472">Membrane</keyword>
<sequence length="174" mass="20395">MFSLSSAIIMNAGQILGQLAAKYHYVGTRIEGKWNDFLDVIGDDPQTVWVFGTTAVFMLVYWLNASWYTFMDITNRPKFVRKYKIQPGKNEPVEMKKLFEGILNVLMNQTIVGIPMYFVLYHTLFKVCCSEGPIRELPTLQKILFDIVVVSIMEEFNFYYIHRLMHHKAIYKYV</sequence>
<gene>
    <name evidence="2" type="primary">106082863</name>
</gene>
<feature type="transmembrane region" description="Helical" evidence="1">
    <location>
        <begin position="105"/>
        <end position="123"/>
    </location>
</feature>
<proteinExistence type="predicted"/>
<feature type="transmembrane region" description="Helical" evidence="1">
    <location>
        <begin position="48"/>
        <end position="70"/>
    </location>
</feature>
<keyword evidence="3" id="KW-1185">Reference proteome</keyword>
<name>A0A1I8QEY9_STOCA</name>
<dbReference type="STRING" id="35570.A0A1I8QEY9"/>
<protein>
    <recommendedName>
        <fullName evidence="4">Fatty acid hydroxylase domain-containing protein</fullName>
    </recommendedName>
</protein>
<dbReference type="EnsemblMetazoa" id="SCAU016513-RA">
    <property type="protein sequence ID" value="SCAU016513-PA"/>
    <property type="gene ID" value="SCAU016513"/>
</dbReference>
<feature type="transmembrane region" description="Helical" evidence="1">
    <location>
        <begin position="143"/>
        <end position="161"/>
    </location>
</feature>
<evidence type="ECO:0000313" key="3">
    <source>
        <dbReference type="Proteomes" id="UP000095300"/>
    </source>
</evidence>
<keyword evidence="1" id="KW-0812">Transmembrane</keyword>
<dbReference type="PANTHER" id="PTHR11863">
    <property type="entry name" value="STEROL DESATURASE"/>
    <property type="match status" value="1"/>
</dbReference>
<dbReference type="InterPro" id="IPR050307">
    <property type="entry name" value="Sterol_Desaturase_Related"/>
</dbReference>
<organism evidence="2 3">
    <name type="scientific">Stomoxys calcitrans</name>
    <name type="common">Stable fly</name>
    <name type="synonym">Conops calcitrans</name>
    <dbReference type="NCBI Taxonomy" id="35570"/>
    <lineage>
        <taxon>Eukaryota</taxon>
        <taxon>Metazoa</taxon>
        <taxon>Ecdysozoa</taxon>
        <taxon>Arthropoda</taxon>
        <taxon>Hexapoda</taxon>
        <taxon>Insecta</taxon>
        <taxon>Pterygota</taxon>
        <taxon>Neoptera</taxon>
        <taxon>Endopterygota</taxon>
        <taxon>Diptera</taxon>
        <taxon>Brachycera</taxon>
        <taxon>Muscomorpha</taxon>
        <taxon>Muscoidea</taxon>
        <taxon>Muscidae</taxon>
        <taxon>Stomoxys</taxon>
    </lineage>
</organism>
<dbReference type="AlphaFoldDB" id="A0A1I8QEY9"/>
<evidence type="ECO:0000256" key="1">
    <source>
        <dbReference type="SAM" id="Phobius"/>
    </source>
</evidence>
<evidence type="ECO:0008006" key="4">
    <source>
        <dbReference type="Google" id="ProtNLM"/>
    </source>
</evidence>
<dbReference type="Proteomes" id="UP000095300">
    <property type="component" value="Unassembled WGS sequence"/>
</dbReference>